<feature type="transmembrane region" description="Helical" evidence="2">
    <location>
        <begin position="178"/>
        <end position="202"/>
    </location>
</feature>
<keyword evidence="4" id="KW-1185">Reference proteome</keyword>
<sequence length="334" mass="34872">MSTGTPMGSCPLGGQWWTCEVQSPTFFGCCLSDPCNGIGCPEKNLTAAGMGTAGGPDAPSNDGSYYPNVNCPNGGTWFTCSKQSPSFQGCCDISDNFNPCHDSGCPKDRLYAAAFKTVPATIPSATSSKISSSTSPSSTTTPTLDASSTSQTASSQASVTASGIADPIGHNSDSKLPIAAIVGSAIGGVVIILLVLLSIFCLQRRRKRALPAGLIEPYYQPSQDMSMAKVTPPSFVYEASPPDGKVLSKGYRPMPHTLLSPPHSPAPPYQTAPQSPELPNCHEIDSTILNEMESPPLQQRPFDSRPGAAEMPDTSENICRASLPQVLKLGPAGT</sequence>
<evidence type="ECO:0000313" key="4">
    <source>
        <dbReference type="Proteomes" id="UP001152300"/>
    </source>
</evidence>
<comment type="caution">
    <text evidence="3">The sequence shown here is derived from an EMBL/GenBank/DDBJ whole genome shotgun (WGS) entry which is preliminary data.</text>
</comment>
<evidence type="ECO:0000256" key="2">
    <source>
        <dbReference type="SAM" id="Phobius"/>
    </source>
</evidence>
<dbReference type="Proteomes" id="UP001152300">
    <property type="component" value="Unassembled WGS sequence"/>
</dbReference>
<dbReference type="OrthoDB" id="3692311at2759"/>
<protein>
    <recommendedName>
        <fullName evidence="5">Mid2 domain-containing protein</fullName>
    </recommendedName>
</protein>
<dbReference type="EMBL" id="JAPEIS010000001">
    <property type="protein sequence ID" value="KAJ8071452.1"/>
    <property type="molecule type" value="Genomic_DNA"/>
</dbReference>
<gene>
    <name evidence="3" type="ORF">OCU04_001772</name>
</gene>
<reference evidence="3" key="1">
    <citation type="submission" date="2022-11" db="EMBL/GenBank/DDBJ databases">
        <title>Genome Resource of Sclerotinia nivalis Strain SnTB1, a Plant Pathogen Isolated from American Ginseng.</title>
        <authorList>
            <person name="Fan S."/>
        </authorList>
    </citation>
    <scope>NUCLEOTIDE SEQUENCE</scope>
    <source>
        <strain evidence="3">SnTB1</strain>
    </source>
</reference>
<organism evidence="3 4">
    <name type="scientific">Sclerotinia nivalis</name>
    <dbReference type="NCBI Taxonomy" id="352851"/>
    <lineage>
        <taxon>Eukaryota</taxon>
        <taxon>Fungi</taxon>
        <taxon>Dikarya</taxon>
        <taxon>Ascomycota</taxon>
        <taxon>Pezizomycotina</taxon>
        <taxon>Leotiomycetes</taxon>
        <taxon>Helotiales</taxon>
        <taxon>Sclerotiniaceae</taxon>
        <taxon>Sclerotinia</taxon>
    </lineage>
</organism>
<accession>A0A9X0AYU3</accession>
<keyword evidence="2" id="KW-0812">Transmembrane</keyword>
<keyword evidence="2" id="KW-0472">Membrane</keyword>
<evidence type="ECO:0000313" key="3">
    <source>
        <dbReference type="EMBL" id="KAJ8071452.1"/>
    </source>
</evidence>
<dbReference type="AlphaFoldDB" id="A0A9X0AYU3"/>
<keyword evidence="2" id="KW-1133">Transmembrane helix</keyword>
<evidence type="ECO:0008006" key="5">
    <source>
        <dbReference type="Google" id="ProtNLM"/>
    </source>
</evidence>
<feature type="region of interest" description="Disordered" evidence="1">
    <location>
        <begin position="294"/>
        <end position="334"/>
    </location>
</feature>
<name>A0A9X0AYU3_9HELO</name>
<proteinExistence type="predicted"/>
<feature type="region of interest" description="Disordered" evidence="1">
    <location>
        <begin position="124"/>
        <end position="155"/>
    </location>
</feature>
<evidence type="ECO:0000256" key="1">
    <source>
        <dbReference type="SAM" id="MobiDB-lite"/>
    </source>
</evidence>